<evidence type="ECO:0000313" key="4">
    <source>
        <dbReference type="EMBL" id="KXF76406.1"/>
    </source>
</evidence>
<dbReference type="Gene3D" id="6.10.250.3370">
    <property type="match status" value="1"/>
</dbReference>
<dbReference type="Proteomes" id="UP000070107">
    <property type="component" value="Unassembled WGS sequence"/>
</dbReference>
<sequence>MPLPRDVQGNAGRSVMRRLAEAMIFEGLADYSAAPAGASCRFSWRGNGVEIRCVGFVGAFGRVRIEPATLQCRRGDAWDFATLDDVVASLEADREWRTQLALELDRTLVLAAWNDANLTRRQRRHLPHAQLDSALDEGHPYHPCFKARTGFDLDDHAAYGPEAGNIFQLAWLAVAPERLHSAFPAGERTFWEQELGPETFALLDERRAACGDAAKRFGLMPLHPWQWKALQGSELSVWLAEGSAFFLGLAGDRYAASQSVRTLFNSDHPERANVKLPMNLINSSAMRIIEPHSVCSAPSVSSWLKDAIAADPVFAERFPLKILGEYAGTIAGRDGPLAGQIAAIWREDVSMHLSPGEAAVPLNALMMIESDGHPFVAEWIDRYGLEQWVNRLINMVVMPIYHLLAGHGIATECHGQNLILIHRDGWPVGLAMRDFHDSVEYVPDFLRDPEKVPDFLALSPAYRAAAPNEFYWMESVELLGELVLDSLFVYNLAEISHLLHCCYGLDETSFWAGIGRRLAAHGEAFGLSDRMAALGLFKPCIRTESLLRRKLMPPGAECAHEIPNSLASAVKGAERCDMQAAMA</sequence>
<evidence type="ECO:0000256" key="1">
    <source>
        <dbReference type="ARBA" id="ARBA00004924"/>
    </source>
</evidence>
<dbReference type="InterPro" id="IPR037455">
    <property type="entry name" value="LucA/IucC-like"/>
</dbReference>
<dbReference type="PANTHER" id="PTHR34384:SF6">
    <property type="entry name" value="STAPHYLOFERRIN B SYNTHASE"/>
    <property type="match status" value="1"/>
</dbReference>
<dbReference type="InterPro" id="IPR022770">
    <property type="entry name" value="IucA/IucC-like_C"/>
</dbReference>
<dbReference type="InterPro" id="IPR007310">
    <property type="entry name" value="Aerobactin_biosyn_IucA/IucC_N"/>
</dbReference>
<organism evidence="4 5">
    <name type="scientific">Paramesorhizobium deserti</name>
    <dbReference type="NCBI Taxonomy" id="1494590"/>
    <lineage>
        <taxon>Bacteria</taxon>
        <taxon>Pseudomonadati</taxon>
        <taxon>Pseudomonadota</taxon>
        <taxon>Alphaproteobacteria</taxon>
        <taxon>Hyphomicrobiales</taxon>
        <taxon>Phyllobacteriaceae</taxon>
        <taxon>Paramesorhizobium</taxon>
    </lineage>
</organism>
<reference evidence="4 5" key="1">
    <citation type="submission" date="2015-11" db="EMBL/GenBank/DDBJ databases">
        <title>Draft genome sequence of Paramesorhizobium deserti A-3-E, a strain highly resistant to diverse beta-lactam antibiotics.</title>
        <authorList>
            <person name="Lv R."/>
            <person name="Yang X."/>
            <person name="Fang N."/>
            <person name="Guo J."/>
            <person name="Luo X."/>
            <person name="Peng F."/>
            <person name="Yang R."/>
            <person name="Cui Y."/>
            <person name="Fang C."/>
            <person name="Song Y."/>
        </authorList>
    </citation>
    <scope>NUCLEOTIDE SEQUENCE [LARGE SCALE GENOMIC DNA]</scope>
    <source>
        <strain evidence="4 5">A-3-E</strain>
    </source>
</reference>
<gene>
    <name evidence="4" type="ORF">ATN84_16160</name>
</gene>
<dbReference type="Gene3D" id="1.10.510.40">
    <property type="match status" value="1"/>
</dbReference>
<keyword evidence="5" id="KW-1185">Reference proteome</keyword>
<dbReference type="GO" id="GO:0019290">
    <property type="term" value="P:siderophore biosynthetic process"/>
    <property type="evidence" value="ECO:0007669"/>
    <property type="project" value="InterPro"/>
</dbReference>
<dbReference type="OrthoDB" id="495728at2"/>
<dbReference type="STRING" id="1494590.ATN84_16160"/>
<dbReference type="Pfam" id="PF04183">
    <property type="entry name" value="IucA_IucC"/>
    <property type="match status" value="1"/>
</dbReference>
<feature type="domain" description="Aerobactin siderophore biosynthesis IucA/IucC-like C-terminal" evidence="3">
    <location>
        <begin position="386"/>
        <end position="553"/>
    </location>
</feature>
<proteinExistence type="predicted"/>
<evidence type="ECO:0000259" key="3">
    <source>
        <dbReference type="Pfam" id="PF06276"/>
    </source>
</evidence>
<dbReference type="Pfam" id="PF06276">
    <property type="entry name" value="FhuF"/>
    <property type="match status" value="1"/>
</dbReference>
<feature type="domain" description="Aerobactin siderophore biosynthesis IucA/IucC N-terminal" evidence="2">
    <location>
        <begin position="129"/>
        <end position="366"/>
    </location>
</feature>
<protein>
    <submittedName>
        <fullName evidence="4">Rhizobactin siderophore biosynthesis protein RhsF</fullName>
    </submittedName>
</protein>
<evidence type="ECO:0000313" key="5">
    <source>
        <dbReference type="Proteomes" id="UP000070107"/>
    </source>
</evidence>
<comment type="caution">
    <text evidence="4">The sequence shown here is derived from an EMBL/GenBank/DDBJ whole genome shotgun (WGS) entry which is preliminary data.</text>
</comment>
<dbReference type="EMBL" id="LNTU01000034">
    <property type="protein sequence ID" value="KXF76406.1"/>
    <property type="molecule type" value="Genomic_DNA"/>
</dbReference>
<dbReference type="RefSeq" id="WP_068883431.1">
    <property type="nucleotide sequence ID" value="NZ_LNTU01000034.1"/>
</dbReference>
<dbReference type="AlphaFoldDB" id="A0A135HT85"/>
<dbReference type="PANTHER" id="PTHR34384">
    <property type="entry name" value="L-2,3-DIAMINOPROPANOATE--CITRATE LIGASE"/>
    <property type="match status" value="1"/>
</dbReference>
<comment type="pathway">
    <text evidence="1">Siderophore biosynthesis.</text>
</comment>
<evidence type="ECO:0000259" key="2">
    <source>
        <dbReference type="Pfam" id="PF04183"/>
    </source>
</evidence>
<accession>A0A135HT85</accession>
<name>A0A135HT85_9HYPH</name>
<dbReference type="GO" id="GO:0016881">
    <property type="term" value="F:acid-amino acid ligase activity"/>
    <property type="evidence" value="ECO:0007669"/>
    <property type="project" value="UniProtKB-ARBA"/>
</dbReference>